<dbReference type="EMBL" id="UINC01001857">
    <property type="protein sequence ID" value="SUZ89995.1"/>
    <property type="molecule type" value="Genomic_DNA"/>
</dbReference>
<dbReference type="NCBIfam" id="TIGR00035">
    <property type="entry name" value="asp_race"/>
    <property type="match status" value="1"/>
</dbReference>
<accession>A0A381RDX3</accession>
<gene>
    <name evidence="3" type="ORF">METZ01_LOCUS42849</name>
</gene>
<evidence type="ECO:0000313" key="3">
    <source>
        <dbReference type="EMBL" id="SUZ89995.1"/>
    </source>
</evidence>
<dbReference type="AlphaFoldDB" id="A0A381RDX3"/>
<evidence type="ECO:0008006" key="4">
    <source>
        <dbReference type="Google" id="ProtNLM"/>
    </source>
</evidence>
<evidence type="ECO:0000256" key="2">
    <source>
        <dbReference type="ARBA" id="ARBA00023235"/>
    </source>
</evidence>
<dbReference type="InterPro" id="IPR015942">
    <property type="entry name" value="Asp/Glu/hydantoin_racemase"/>
</dbReference>
<dbReference type="PROSITE" id="PS00924">
    <property type="entry name" value="ASP_GLU_RACEMASE_2"/>
    <property type="match status" value="1"/>
</dbReference>
<dbReference type="InterPro" id="IPR004380">
    <property type="entry name" value="Asp_race"/>
</dbReference>
<organism evidence="3">
    <name type="scientific">marine metagenome</name>
    <dbReference type="NCBI Taxonomy" id="408172"/>
    <lineage>
        <taxon>unclassified sequences</taxon>
        <taxon>metagenomes</taxon>
        <taxon>ecological metagenomes</taxon>
    </lineage>
</organism>
<dbReference type="Gene3D" id="3.40.50.1860">
    <property type="match status" value="2"/>
</dbReference>
<keyword evidence="2" id="KW-0413">Isomerase</keyword>
<dbReference type="SUPFAM" id="SSF53681">
    <property type="entry name" value="Aspartate/glutamate racemase"/>
    <property type="match status" value="2"/>
</dbReference>
<dbReference type="Pfam" id="PF01177">
    <property type="entry name" value="Asp_Glu_race"/>
    <property type="match status" value="1"/>
</dbReference>
<dbReference type="InterPro" id="IPR001920">
    <property type="entry name" value="Asp/Glu_race"/>
</dbReference>
<dbReference type="GO" id="GO:0047661">
    <property type="term" value="F:amino-acid racemase activity"/>
    <property type="evidence" value="ECO:0007669"/>
    <property type="project" value="InterPro"/>
</dbReference>
<dbReference type="InterPro" id="IPR018187">
    <property type="entry name" value="Asp/Glu_racemase_AS_1"/>
</dbReference>
<evidence type="ECO:0000256" key="1">
    <source>
        <dbReference type="ARBA" id="ARBA00007847"/>
    </source>
</evidence>
<protein>
    <recommendedName>
        <fullName evidence="4">Aspartate racemase</fullName>
    </recommendedName>
</protein>
<dbReference type="PANTHER" id="PTHR21198:SF7">
    <property type="entry name" value="ASPARTATE-GLUTAMATE RACEMASE FAMILY"/>
    <property type="match status" value="1"/>
</dbReference>
<dbReference type="InterPro" id="IPR033134">
    <property type="entry name" value="Asp/Glu_racemase_AS_2"/>
</dbReference>
<comment type="similarity">
    <text evidence="1">Belongs to the aspartate/glutamate racemases family.</text>
</comment>
<dbReference type="PANTHER" id="PTHR21198">
    <property type="entry name" value="GLUTAMATE RACEMASE"/>
    <property type="match status" value="1"/>
</dbReference>
<sequence length="241" mass="26651">MMKYSTGEKKYTVGIIGGMGPEATIDFMSRVIALTPSQRDQDHIHMVVENNPHIPDRQSTTENDLIAIELTAIAERLEVAGADFLVLPCNTAHVFIDDLLKNIQIPFVHIVSETVNEIVKEHTNVKNIGLLATDMCINSGIYHQVIKSVDRTVLVLEQQDQKSCMQLIFDVKKGKYSKSTKTDMVRLADQLIQKGADIIVAGCTEIPLILDTKSISVPLVSSTEVLAKRTVEIAIGIKELK</sequence>
<proteinExistence type="inferred from homology"/>
<reference evidence="3" key="1">
    <citation type="submission" date="2018-05" db="EMBL/GenBank/DDBJ databases">
        <authorList>
            <person name="Lanie J.A."/>
            <person name="Ng W.-L."/>
            <person name="Kazmierczak K.M."/>
            <person name="Andrzejewski T.M."/>
            <person name="Davidsen T.M."/>
            <person name="Wayne K.J."/>
            <person name="Tettelin H."/>
            <person name="Glass J.I."/>
            <person name="Rusch D."/>
            <person name="Podicherti R."/>
            <person name="Tsui H.-C.T."/>
            <person name="Winkler M.E."/>
        </authorList>
    </citation>
    <scope>NUCLEOTIDE SEQUENCE</scope>
</reference>
<dbReference type="PROSITE" id="PS00923">
    <property type="entry name" value="ASP_GLU_RACEMASE_1"/>
    <property type="match status" value="1"/>
</dbReference>
<name>A0A381RDX3_9ZZZZ</name>